<feature type="compositionally biased region" description="Low complexity" evidence="1">
    <location>
        <begin position="25"/>
        <end position="34"/>
    </location>
</feature>
<dbReference type="PANTHER" id="PTHR46637">
    <property type="entry name" value="TIS1421-TRANSPOSASE PROTEIN A"/>
    <property type="match status" value="1"/>
</dbReference>
<evidence type="ECO:0000313" key="4">
    <source>
        <dbReference type="Proteomes" id="UP000677913"/>
    </source>
</evidence>
<organism evidence="3 4">
    <name type="scientific">Actinocrinis puniceicyclus</name>
    <dbReference type="NCBI Taxonomy" id="977794"/>
    <lineage>
        <taxon>Bacteria</taxon>
        <taxon>Bacillati</taxon>
        <taxon>Actinomycetota</taxon>
        <taxon>Actinomycetes</taxon>
        <taxon>Catenulisporales</taxon>
        <taxon>Actinospicaceae</taxon>
        <taxon>Actinocrinis</taxon>
    </lineage>
</organism>
<feature type="region of interest" description="Disordered" evidence="1">
    <location>
        <begin position="1"/>
        <end position="37"/>
    </location>
</feature>
<accession>A0A8J7WIL3</accession>
<proteinExistence type="predicted"/>
<dbReference type="AlphaFoldDB" id="A0A8J7WIL3"/>
<protein>
    <submittedName>
        <fullName evidence="3">Transposase</fullName>
    </submittedName>
</protein>
<comment type="caution">
    <text evidence="3">The sequence shown here is derived from an EMBL/GenBank/DDBJ whole genome shotgun (WGS) entry which is preliminary data.</text>
</comment>
<reference evidence="3" key="1">
    <citation type="submission" date="2021-04" db="EMBL/GenBank/DDBJ databases">
        <title>Genome based classification of Actinospica acidithermotolerans sp. nov., an actinobacterium isolated from an Indonesian hot spring.</title>
        <authorList>
            <person name="Kusuma A.B."/>
            <person name="Putra K.E."/>
            <person name="Nafisah S."/>
            <person name="Loh J."/>
            <person name="Nouioui I."/>
            <person name="Goodfellow M."/>
        </authorList>
    </citation>
    <scope>NUCLEOTIDE SEQUENCE</scope>
    <source>
        <strain evidence="3">DSM 45618</strain>
    </source>
</reference>
<feature type="region of interest" description="Disordered" evidence="1">
    <location>
        <begin position="172"/>
        <end position="192"/>
    </location>
</feature>
<sequence length="204" mass="21592">MSEPSAVSGPASARAAVAPVPPQARPRAARGPAGLSPLSPSAIGAPLLGSGLPGVPRPRRVAGPRTDPVITDAMWEQIEPLIPLRARRRRYPGRKPLDDRAVLTGILVVLARGIGFERLPKELGLGSGMTCWRRLRDWQQAGAWAPIAEVLARGLPDGDRIDFDRVAAGAADPQTTAPVTRRPVTAKAKHPSPVAAEFGMTLLR</sequence>
<gene>
    <name evidence="3" type="ORF">KGA66_00955</name>
</gene>
<dbReference type="Proteomes" id="UP000677913">
    <property type="component" value="Unassembled WGS sequence"/>
</dbReference>
<evidence type="ECO:0000256" key="1">
    <source>
        <dbReference type="SAM" id="MobiDB-lite"/>
    </source>
</evidence>
<evidence type="ECO:0000259" key="2">
    <source>
        <dbReference type="Pfam" id="PF13340"/>
    </source>
</evidence>
<evidence type="ECO:0000313" key="3">
    <source>
        <dbReference type="EMBL" id="MBS2961595.1"/>
    </source>
</evidence>
<feature type="domain" description="Insertion element IS402-like" evidence="2">
    <location>
        <begin position="70"/>
        <end position="147"/>
    </location>
</feature>
<name>A0A8J7WIL3_9ACTN</name>
<dbReference type="PANTHER" id="PTHR46637:SF1">
    <property type="entry name" value="BLL5188 PROTEIN"/>
    <property type="match status" value="1"/>
</dbReference>
<keyword evidence="4" id="KW-1185">Reference proteome</keyword>
<dbReference type="InterPro" id="IPR025161">
    <property type="entry name" value="IS402-like_dom"/>
</dbReference>
<dbReference type="Pfam" id="PF13340">
    <property type="entry name" value="DUF4096"/>
    <property type="match status" value="1"/>
</dbReference>
<dbReference type="InterPro" id="IPR052909">
    <property type="entry name" value="Transposase_6_like"/>
</dbReference>
<dbReference type="EMBL" id="JAGSXH010000002">
    <property type="protein sequence ID" value="MBS2961595.1"/>
    <property type="molecule type" value="Genomic_DNA"/>
</dbReference>
<feature type="compositionally biased region" description="Low complexity" evidence="1">
    <location>
        <begin position="1"/>
        <end position="18"/>
    </location>
</feature>